<gene>
    <name evidence="2" type="ordered locus">LOC_Os12g07250</name>
</gene>
<proteinExistence type="predicted"/>
<protein>
    <submittedName>
        <fullName evidence="2">Uncharacterized protein</fullName>
    </submittedName>
</protein>
<reference evidence="2" key="1">
    <citation type="journal article" date="2005" name="BMC Biol.">
        <title>The sequence of rice chromosomes 11 and 12, rich in disease resistance genes and recent gene duplications.</title>
        <authorList>
            <consortium name="The rice chromosomes 11 and 12 sequencing consortia"/>
        </authorList>
    </citation>
    <scope>NUCLEOTIDE SEQUENCE [LARGE SCALE GENOMIC DNA]</scope>
</reference>
<feature type="compositionally biased region" description="Basic residues" evidence="1">
    <location>
        <begin position="76"/>
        <end position="89"/>
    </location>
</feature>
<feature type="region of interest" description="Disordered" evidence="1">
    <location>
        <begin position="76"/>
        <end position="97"/>
    </location>
</feature>
<sequence length="129" mass="14232">MEAADASINLLQNHRVEHIGAISKQCQHISPSDQTIYIACKQGTEEVISDVLGVEVFQANYCRKHPGGELLFTRRRHQPGQRGGGRRHGGERLGGVLRRRHDGDGAVRGGVVESVFRDMSRSLVVSSYL</sequence>
<organism evidence="2">
    <name type="scientific">Oryza sativa subsp. japonica</name>
    <name type="common">Rice</name>
    <dbReference type="NCBI Taxonomy" id="39947"/>
    <lineage>
        <taxon>Eukaryota</taxon>
        <taxon>Viridiplantae</taxon>
        <taxon>Streptophyta</taxon>
        <taxon>Embryophyta</taxon>
        <taxon>Tracheophyta</taxon>
        <taxon>Spermatophyta</taxon>
        <taxon>Magnoliopsida</taxon>
        <taxon>Liliopsida</taxon>
        <taxon>Poales</taxon>
        <taxon>Poaceae</taxon>
        <taxon>BOP clade</taxon>
        <taxon>Oryzoideae</taxon>
        <taxon>Oryzeae</taxon>
        <taxon>Oryzinae</taxon>
        <taxon>Oryza</taxon>
        <taxon>Oryza sativa</taxon>
    </lineage>
</organism>
<dbReference type="AlphaFoldDB" id="Q2QX43"/>
<name>Q2QX43_ORYSJ</name>
<accession>Q2QX43</accession>
<reference evidence="2" key="3">
    <citation type="submission" date="2006-01" db="EMBL/GenBank/DDBJ databases">
        <authorList>
            <person name="Buell R."/>
        </authorList>
    </citation>
    <scope>NUCLEOTIDE SEQUENCE</scope>
</reference>
<evidence type="ECO:0000313" key="2">
    <source>
        <dbReference type="EMBL" id="ABA96554.1"/>
    </source>
</evidence>
<dbReference type="EMBL" id="DP000011">
    <property type="protein sequence ID" value="ABA96554.1"/>
    <property type="molecule type" value="Genomic_DNA"/>
</dbReference>
<reference evidence="2" key="2">
    <citation type="submission" date="2005-04" db="EMBL/GenBank/DDBJ databases">
        <authorList>
            <person name="Buell C.R."/>
            <person name="Wing R.A."/>
            <person name="McCombie W.A."/>
            <person name="Ouyang S."/>
        </authorList>
    </citation>
    <scope>NUCLEOTIDE SEQUENCE</scope>
</reference>
<evidence type="ECO:0000256" key="1">
    <source>
        <dbReference type="SAM" id="MobiDB-lite"/>
    </source>
</evidence>